<dbReference type="PROSITE" id="PS51774">
    <property type="entry name" value="NAB"/>
    <property type="match status" value="1"/>
</dbReference>
<evidence type="ECO:0000313" key="6">
    <source>
        <dbReference type="EMBL" id="KAL2463880.1"/>
    </source>
</evidence>
<dbReference type="Gene3D" id="1.10.287.1490">
    <property type="match status" value="1"/>
</dbReference>
<protein>
    <submittedName>
        <fullName evidence="5">Protein NETWORKED 1A</fullName>
    </submittedName>
</protein>
<gene>
    <name evidence="5" type="ORF">Fot_53439</name>
    <name evidence="6" type="ORF">Fot_53536</name>
</gene>
<feature type="coiled-coil region" evidence="3">
    <location>
        <begin position="683"/>
        <end position="860"/>
    </location>
</feature>
<reference evidence="7" key="1">
    <citation type="submission" date="2024-07" db="EMBL/GenBank/DDBJ databases">
        <title>Two chromosome-level genome assemblies of Korean endemic species Abeliophyllum distichum and Forsythia ovata (Oleaceae).</title>
        <authorList>
            <person name="Jang H."/>
        </authorList>
    </citation>
    <scope>NUCLEOTIDE SEQUENCE [LARGE SCALE GENOMIC DNA]</scope>
</reference>
<proteinExistence type="inferred from homology"/>
<evidence type="ECO:0000313" key="5">
    <source>
        <dbReference type="EMBL" id="KAL2463783.1"/>
    </source>
</evidence>
<feature type="coiled-coil region" evidence="3">
    <location>
        <begin position="1685"/>
        <end position="1747"/>
    </location>
</feature>
<reference evidence="5" key="2">
    <citation type="submission" date="2024-07" db="EMBL/GenBank/DDBJ databases">
        <title>Two chromosome-level genome assemblies of Korean endemic species Abeliophyllum distichum and Forsythia ovata (Oleaceae).</title>
        <authorList>
            <person name="Mun J.H."/>
        </authorList>
    </citation>
    <scope>NUCLEOTIDE SEQUENCE</scope>
    <source>
        <strain evidence="5">KNKB202402200001</strain>
        <tissue evidence="5">Leaf</tissue>
    </source>
</reference>
<feature type="coiled-coil region" evidence="3">
    <location>
        <begin position="308"/>
        <end position="447"/>
    </location>
</feature>
<sequence length="1856" mass="213561">MAGYFFPSSMGQAFPKSKAVAFLLFAGVMGTLLHSESRRLYSWWWDSHISPKNSKWLKENLTDMDAKVKSMIKLIEEDADSFARRAEMYYKKRPELMKLVEEFYRAYRALAERYDHATGELRHAHRTIAEAFPDQVPYGLVEDSPSKSMGQDMEPHTPEIKRSMRALVDLHDLHKDASEDGPRTGELEGGIRNMGLKQVDEILLGKVKDANNPRSAEGRVKRGLNVEKEREESIHDEVLQLSNENCNLKEKVLSESTRAGKAENEVQGLKKALADMQGEMKDVFLKYQRCLENLSSLEGELDYAKINSMQINEKASRAEIEVQTLKEALVQLEAERDTALVKQKENLEKISNLETVASQIQEDVKERAIKAENEAQSLKNEISRLKFEKETAFDQYKQYLRKISDLESTIATAEDEARVLKTQAERAETEVTELRKALAKLKEEKEAIAFLYKCCLETVSKLEHDISLGKEESDRLKSEVLNGTEKLKNAEEKCFLLESSNQSLCVEADNLAKKIAMKDQELSEKEEELEKLQARLLDEHLRYAQLEATLQTLQSLHSQSQEDQKALALELKNGLQMLKDLEIYKHGLEEEIRQVKDENHSLSQMKLSSSVSMENMQTEILNLREMKERLEQEVSHQMTKSNSLLQEILCLKEEMKGLNSTYQALVDQVEAAGLNQECIGTSIKSFQDENLRLRQICEQESNEKEVLLKKLENMEEILKQKAAVEISLSDTKGELERLREKEKSLQESCQFLHGEKSALVAEKAFILSQLHAITENMHKLLEKNAVLENSLSTAKVELEGLREKSKGLEEICQLLKEEKSHLLSEKGTLVAKLENVERRLDCLEKRFTGLEEKYAGIEKENEGMHFQVEELKVSLGVEKQERRSFNLDSEGRFSLLENHIHLLQEENRWKKKEFEEERDKALKAQFEMYVLQKFIKDMEEKNYSLIIDCQKHVEASKLANKVIAELESENLEQQVEAEILLDEIERLRLGIYQVFRSLEIGSDFTSEDKVENEQTFVHHVLENIEAMKRTISKHEDDKQQLLVENSVLVTLLEQLESKGIEIESQKIYFEQEFKIEAEKLVEVKNDKDALLKINRQLESEVIKSHQHTTVLDTEVGSLRVQQADLHKAYIALQEAHSHVLQENRSLLKKLSDFKEEKWLVDQENDVALLELLATANQSVVFRNFGTQKITELNLLLEDLHNQHEVNSNLEKDMSMLRGKLEMQEAENIVLKDAVHRMEMELQGIRESNVEMEQEIFNGKETLIQKEAKLLDAKMKLEAAENLNSTLCKTVDRLEIDIQESMQMRENLEKEMFQLSEKNANQNMEIESLHVVNANLVSEQSQLREEMGEQKIREQNLSLELEEKNSEFELWEAEAAAFYFDLQISSIHEVLFENKVHELIGVCQSLENESASKTSEIEWMKGKISSMETEIEGLKSQLYAYAPVVASLKDDVASLEHNALLHTKLKEAHGRELECLETVSQNRMEDRFPVPNEIQDLQKLQVRIKEVGKAMEEMNKSVLQGRSNCNIKQAGSTAEIEQLKPRQRSGGDKLYNDLSNSPKLQKIKTKSIEARNGMLMKDIPLDNVSDSTLRGVRKRGTVGGDDQMLELWETAEDGNHDRTIDESLKQAYKLTEGDIVYDHFENLKRKTEPCPDIEVEKELGVDKLEISTRYTEPSREMSSRKILERLASDGQKLESLQTTVQNLRRKLEMNRNTRKAKNVDFETVQEQLAEAEETVEQLVDLNGQLVKNIEVSRSPDVRASPDSREAVKLCRKKVSEQAQKGSEQIGRLQLELQKIQYMLMKLEDEKKSKGRGKIFRSKTSIVLRDFIYYGRKNSGKRKKAPFCGCFRPSTSRNGRSF</sequence>
<comment type="caution">
    <text evidence="5">The sequence shown here is derived from an EMBL/GenBank/DDBJ whole genome shotgun (WGS) entry which is preliminary data.</text>
</comment>
<dbReference type="Proteomes" id="UP001604277">
    <property type="component" value="Unassembled WGS sequence"/>
</dbReference>
<feature type="coiled-coil region" evidence="3">
    <location>
        <begin position="1206"/>
        <end position="1324"/>
    </location>
</feature>
<evidence type="ECO:0000256" key="1">
    <source>
        <dbReference type="ARBA" id="ARBA00023054"/>
    </source>
</evidence>
<dbReference type="EMBL" id="JBFOLJ010000019">
    <property type="protein sequence ID" value="KAL2463783.1"/>
    <property type="molecule type" value="Genomic_DNA"/>
</dbReference>
<comment type="similarity">
    <text evidence="2">Belongs to the NET family.</text>
</comment>
<organism evidence="5 7">
    <name type="scientific">Forsythia ovata</name>
    <dbReference type="NCBI Taxonomy" id="205694"/>
    <lineage>
        <taxon>Eukaryota</taxon>
        <taxon>Viridiplantae</taxon>
        <taxon>Streptophyta</taxon>
        <taxon>Embryophyta</taxon>
        <taxon>Tracheophyta</taxon>
        <taxon>Spermatophyta</taxon>
        <taxon>Magnoliopsida</taxon>
        <taxon>eudicotyledons</taxon>
        <taxon>Gunneridae</taxon>
        <taxon>Pentapetalae</taxon>
        <taxon>asterids</taxon>
        <taxon>lamiids</taxon>
        <taxon>Lamiales</taxon>
        <taxon>Oleaceae</taxon>
        <taxon>Forsythieae</taxon>
        <taxon>Forsythia</taxon>
    </lineage>
</organism>
<dbReference type="PANTHER" id="PTHR32258">
    <property type="entry name" value="PROTEIN NETWORKED 4A"/>
    <property type="match status" value="1"/>
</dbReference>
<dbReference type="InterPro" id="IPR051861">
    <property type="entry name" value="NET_actin-binding_domain"/>
</dbReference>
<evidence type="ECO:0000259" key="4">
    <source>
        <dbReference type="PROSITE" id="PS51774"/>
    </source>
</evidence>
<dbReference type="Pfam" id="PF07765">
    <property type="entry name" value="KIP1"/>
    <property type="match status" value="1"/>
</dbReference>
<dbReference type="PANTHER" id="PTHR32258:SF6">
    <property type="entry name" value="PROTEIN NETWORKED 1A"/>
    <property type="match status" value="1"/>
</dbReference>
<feature type="coiled-coil region" evidence="3">
    <location>
        <begin position="473"/>
        <end position="647"/>
    </location>
</feature>
<keyword evidence="7" id="KW-1185">Reference proteome</keyword>
<evidence type="ECO:0000256" key="3">
    <source>
        <dbReference type="SAM" id="Coils"/>
    </source>
</evidence>
<keyword evidence="1 3" id="KW-0175">Coiled coil</keyword>
<dbReference type="EMBL" id="JBFOLJ010000019">
    <property type="protein sequence ID" value="KAL2463880.1"/>
    <property type="molecule type" value="Genomic_DNA"/>
</dbReference>
<evidence type="ECO:0000313" key="7">
    <source>
        <dbReference type="Proteomes" id="UP001604277"/>
    </source>
</evidence>
<accession>A0ABD1PIP2</accession>
<evidence type="ECO:0000256" key="2">
    <source>
        <dbReference type="ARBA" id="ARBA00038006"/>
    </source>
</evidence>
<name>A0ABD1PIP2_9LAMI</name>
<feature type="domain" description="NAB" evidence="4">
    <location>
        <begin position="41"/>
        <end position="121"/>
    </location>
</feature>
<dbReference type="InterPro" id="IPR011684">
    <property type="entry name" value="NAB"/>
</dbReference>